<gene>
    <name evidence="12" type="ORF">B1A_10231</name>
</gene>
<accession>T1AV14</accession>
<dbReference type="InterPro" id="IPR003156">
    <property type="entry name" value="DHHA1_dom"/>
</dbReference>
<protein>
    <recommendedName>
        <fullName evidence="3">Alanine--tRNA ligase</fullName>
        <ecNumber evidence="2">6.1.1.7</ecNumber>
    </recommendedName>
</protein>
<dbReference type="GO" id="GO:0000049">
    <property type="term" value="F:tRNA binding"/>
    <property type="evidence" value="ECO:0007669"/>
    <property type="project" value="UniProtKB-KW"/>
</dbReference>
<proteinExistence type="inferred from homology"/>
<keyword evidence="5" id="KW-0436">Ligase</keyword>
<keyword evidence="4" id="KW-0820">tRNA-binding</keyword>
<evidence type="ECO:0000256" key="7">
    <source>
        <dbReference type="ARBA" id="ARBA00022840"/>
    </source>
</evidence>
<name>T1AV14_9ZZZZ</name>
<dbReference type="Pfam" id="PF02272">
    <property type="entry name" value="DHHA1"/>
    <property type="match status" value="1"/>
</dbReference>
<evidence type="ECO:0000256" key="5">
    <source>
        <dbReference type="ARBA" id="ARBA00022598"/>
    </source>
</evidence>
<feature type="domain" description="DHHA1" evidence="11">
    <location>
        <begin position="24"/>
        <end position="124"/>
    </location>
</feature>
<dbReference type="AlphaFoldDB" id="T1AV14"/>
<dbReference type="GO" id="GO:0004813">
    <property type="term" value="F:alanine-tRNA ligase activity"/>
    <property type="evidence" value="ECO:0007669"/>
    <property type="project" value="UniProtKB-EC"/>
</dbReference>
<dbReference type="GO" id="GO:0005524">
    <property type="term" value="F:ATP binding"/>
    <property type="evidence" value="ECO:0007669"/>
    <property type="project" value="UniProtKB-KW"/>
</dbReference>
<reference evidence="12" key="1">
    <citation type="submission" date="2013-08" db="EMBL/GenBank/DDBJ databases">
        <authorList>
            <person name="Mendez C."/>
            <person name="Richter M."/>
            <person name="Ferrer M."/>
            <person name="Sanchez J."/>
        </authorList>
    </citation>
    <scope>NUCLEOTIDE SEQUENCE</scope>
</reference>
<dbReference type="GO" id="GO:0006412">
    <property type="term" value="P:translation"/>
    <property type="evidence" value="ECO:0007669"/>
    <property type="project" value="UniProtKB-KW"/>
</dbReference>
<comment type="caution">
    <text evidence="12">The sequence shown here is derived from an EMBL/GenBank/DDBJ whole genome shotgun (WGS) entry which is preliminary data.</text>
</comment>
<evidence type="ECO:0000256" key="2">
    <source>
        <dbReference type="ARBA" id="ARBA00013168"/>
    </source>
</evidence>
<evidence type="ECO:0000259" key="11">
    <source>
        <dbReference type="Pfam" id="PF02272"/>
    </source>
</evidence>
<evidence type="ECO:0000256" key="4">
    <source>
        <dbReference type="ARBA" id="ARBA00022555"/>
    </source>
</evidence>
<reference evidence="12" key="2">
    <citation type="journal article" date="2014" name="ISME J.">
        <title>Microbial stratification in low pH oxic and suboxic macroscopic growths along an acid mine drainage.</title>
        <authorList>
            <person name="Mendez-Garcia C."/>
            <person name="Mesa V."/>
            <person name="Sprenger R.R."/>
            <person name="Richter M."/>
            <person name="Diez M.S."/>
            <person name="Solano J."/>
            <person name="Bargiela R."/>
            <person name="Golyshina O.V."/>
            <person name="Manteca A."/>
            <person name="Ramos J.L."/>
            <person name="Gallego J.R."/>
            <person name="Llorente I."/>
            <person name="Martins Dos Santos V.A."/>
            <person name="Jensen O.N."/>
            <person name="Pelaez A.I."/>
            <person name="Sanchez J."/>
            <person name="Ferrer M."/>
        </authorList>
    </citation>
    <scope>NUCLEOTIDE SEQUENCE</scope>
</reference>
<keyword evidence="8" id="KW-0694">RNA-binding</keyword>
<evidence type="ECO:0000256" key="3">
    <source>
        <dbReference type="ARBA" id="ARBA00017959"/>
    </source>
</evidence>
<organism evidence="12">
    <name type="scientific">mine drainage metagenome</name>
    <dbReference type="NCBI Taxonomy" id="410659"/>
    <lineage>
        <taxon>unclassified sequences</taxon>
        <taxon>metagenomes</taxon>
        <taxon>ecological metagenomes</taxon>
    </lineage>
</organism>
<dbReference type="EC" id="6.1.1.7" evidence="2"/>
<keyword evidence="9" id="KW-0648">Protein biosynthesis</keyword>
<evidence type="ECO:0000256" key="6">
    <source>
        <dbReference type="ARBA" id="ARBA00022741"/>
    </source>
</evidence>
<feature type="non-terminal residue" evidence="12">
    <location>
        <position position="1"/>
    </location>
</feature>
<comment type="similarity">
    <text evidence="1">Belongs to the class-II aminoacyl-tRNA synthetase family.</text>
</comment>
<keyword evidence="7" id="KW-0067">ATP-binding</keyword>
<keyword evidence="6" id="KW-0547">Nucleotide-binding</keyword>
<keyword evidence="10" id="KW-0030">Aminoacyl-tRNA synthetase</keyword>
<evidence type="ECO:0000256" key="9">
    <source>
        <dbReference type="ARBA" id="ARBA00022917"/>
    </source>
</evidence>
<dbReference type="Gene3D" id="3.10.310.40">
    <property type="match status" value="1"/>
</dbReference>
<evidence type="ECO:0000256" key="8">
    <source>
        <dbReference type="ARBA" id="ARBA00022884"/>
    </source>
</evidence>
<evidence type="ECO:0000313" key="12">
    <source>
        <dbReference type="EMBL" id="EQD60158.1"/>
    </source>
</evidence>
<dbReference type="FunFam" id="3.10.310.40:FF:000001">
    <property type="entry name" value="Alanine--tRNA ligase"/>
    <property type="match status" value="1"/>
</dbReference>
<evidence type="ECO:0000256" key="10">
    <source>
        <dbReference type="ARBA" id="ARBA00023146"/>
    </source>
</evidence>
<sequence length="132" mass="12902">GLKAKAAGAAVEDLLAQAQTIAGIRVLAARIDGLDAKGLREALDRLKQSLGDCAVLLASTAEGKASLVAGVQGAAQTRLKAGDLVAHVARQIGGKGGGRADMAQGGGNAGPELDRALSGVAAWVGAQLAPGT</sequence>
<dbReference type="EMBL" id="AUZX01007284">
    <property type="protein sequence ID" value="EQD60158.1"/>
    <property type="molecule type" value="Genomic_DNA"/>
</dbReference>
<evidence type="ECO:0000256" key="1">
    <source>
        <dbReference type="ARBA" id="ARBA00008226"/>
    </source>
</evidence>